<keyword evidence="3" id="KW-0032">Aminotransferase</keyword>
<accession>A0ABM5LT66</accession>
<keyword evidence="7" id="KW-0804">Transcription</keyword>
<protein>
    <submittedName>
        <fullName evidence="9">GntR family transcriptional regulator</fullName>
    </submittedName>
</protein>
<reference evidence="9 10" key="1">
    <citation type="journal article" date="2011" name="Front. Microbiol.">
        <title>Genomic signatures of strain selection and enhancement in Bacillus atrophaeus var. globigii, a historical biowarfare simulant.</title>
        <authorList>
            <person name="Gibbons H.S."/>
            <person name="Broomall S.M."/>
            <person name="McNew L.A."/>
            <person name="Daligault H."/>
            <person name="Chapman C."/>
            <person name="Bruce D."/>
            <person name="Karavis M."/>
            <person name="Krepps M."/>
            <person name="McGregor P.A."/>
            <person name="Hong C."/>
            <person name="Park K.H."/>
            <person name="Akmal A."/>
            <person name="Feldman A."/>
            <person name="Lin J.S."/>
            <person name="Chang W.E."/>
            <person name="Higgs B.W."/>
            <person name="Demirev P."/>
            <person name="Lindquist J."/>
            <person name="Liem A."/>
            <person name="Fochler E."/>
            <person name="Read T.D."/>
            <person name="Tapia R."/>
            <person name="Johnson S."/>
            <person name="Bishop-Lilly K.A."/>
            <person name="Detter C."/>
            <person name="Han C."/>
            <person name="Sozhamannan S."/>
            <person name="Rosenzweig C.N."/>
            <person name="Skowronski E.W."/>
        </authorList>
    </citation>
    <scope>NUCLEOTIDE SEQUENCE [LARGE SCALE GENOMIC DNA]</scope>
    <source>
        <strain evidence="9 10">1942</strain>
    </source>
</reference>
<dbReference type="InterPro" id="IPR051446">
    <property type="entry name" value="HTH_trans_reg/aminotransferase"/>
</dbReference>
<dbReference type="SUPFAM" id="SSF53383">
    <property type="entry name" value="PLP-dependent transferases"/>
    <property type="match status" value="1"/>
</dbReference>
<comment type="cofactor">
    <cofactor evidence="1">
        <name>pyridoxal 5'-phosphate</name>
        <dbReference type="ChEBI" id="CHEBI:597326"/>
    </cofactor>
</comment>
<keyword evidence="5" id="KW-0805">Transcription regulation</keyword>
<evidence type="ECO:0000259" key="8">
    <source>
        <dbReference type="PROSITE" id="PS50949"/>
    </source>
</evidence>
<dbReference type="PROSITE" id="PS50949">
    <property type="entry name" value="HTH_GNTR"/>
    <property type="match status" value="1"/>
</dbReference>
<proteinExistence type="inferred from homology"/>
<dbReference type="CDD" id="cd07377">
    <property type="entry name" value="WHTH_GntR"/>
    <property type="match status" value="1"/>
</dbReference>
<dbReference type="Pfam" id="PF00155">
    <property type="entry name" value="Aminotran_1_2"/>
    <property type="match status" value="1"/>
</dbReference>
<evidence type="ECO:0000256" key="3">
    <source>
        <dbReference type="ARBA" id="ARBA00022576"/>
    </source>
</evidence>
<evidence type="ECO:0000256" key="2">
    <source>
        <dbReference type="ARBA" id="ARBA00005384"/>
    </source>
</evidence>
<dbReference type="Gene3D" id="1.10.10.10">
    <property type="entry name" value="Winged helix-like DNA-binding domain superfamily/Winged helix DNA-binding domain"/>
    <property type="match status" value="1"/>
</dbReference>
<evidence type="ECO:0000313" key="10">
    <source>
        <dbReference type="Proteomes" id="UP000006867"/>
    </source>
</evidence>
<dbReference type="Proteomes" id="UP000006867">
    <property type="component" value="Chromosome"/>
</dbReference>
<gene>
    <name evidence="9" type="ordered locus">BATR1942_00210</name>
</gene>
<dbReference type="Gene3D" id="3.90.1150.10">
    <property type="entry name" value="Aspartate Aminotransferase, domain 1"/>
    <property type="match status" value="1"/>
</dbReference>
<keyword evidence="3" id="KW-0808">Transferase</keyword>
<evidence type="ECO:0000256" key="7">
    <source>
        <dbReference type="ARBA" id="ARBA00023163"/>
    </source>
</evidence>
<dbReference type="Pfam" id="PF00392">
    <property type="entry name" value="GntR"/>
    <property type="match status" value="1"/>
</dbReference>
<dbReference type="InterPro" id="IPR015424">
    <property type="entry name" value="PyrdxlP-dep_Trfase"/>
</dbReference>
<evidence type="ECO:0000256" key="4">
    <source>
        <dbReference type="ARBA" id="ARBA00022898"/>
    </source>
</evidence>
<dbReference type="PANTHER" id="PTHR46577:SF1">
    <property type="entry name" value="HTH-TYPE TRANSCRIPTIONAL REGULATORY PROTEIN GABR"/>
    <property type="match status" value="1"/>
</dbReference>
<keyword evidence="10" id="KW-1185">Reference proteome</keyword>
<evidence type="ECO:0000256" key="6">
    <source>
        <dbReference type="ARBA" id="ARBA00023125"/>
    </source>
</evidence>
<sequence length="460" mass="52675">MPVNSFEHYPMTWKPDRTQLAPPIYQSIATQLEYDILNGFLAPHTKLPPQRELADYLDINLSTVTRAFKLCEVKGLIYGITGSGTYVAPNVSNALFLEDNDNKNVIEMGLIEPLDHSNSLVAEVIQNIAGKNYLEKLLDYRNPLGMPYHKMAAKKWMERFNLEVPIENIVITSGGQNSLTLILMSLFHAGDKIAVDTYTYPNFIELANMLNIHLVPIDGDSFGMMPERLEEACRKNRLNGIYLIPSCNNPTAVTMDMNRRKEIAKIIRKYNLTLLEDDIFSFLAPEGFVPISYFVPDQFVYSLSVSKSLSSGMRVGFLAFASQFIDKMTHGIFNINVKTPAFNAEVITELINTGCAEKIISQKKNISKERNLLYQKYFQMNNPNENPLTFFRWIPLDKKYQMEEFEQDALAQGIRVYHSDRFLAKKDETNQFIRISLTSAKTYEELDKGLRTLKDFLFEK</sequence>
<dbReference type="EMBL" id="CP002207">
    <property type="protein sequence ID" value="ADP31002.1"/>
    <property type="molecule type" value="Genomic_DNA"/>
</dbReference>
<comment type="similarity">
    <text evidence="2">In the C-terminal section; belongs to the class-I pyridoxal-phosphate-dependent aminotransferase family.</text>
</comment>
<dbReference type="SMART" id="SM00345">
    <property type="entry name" value="HTH_GNTR"/>
    <property type="match status" value="1"/>
</dbReference>
<dbReference type="CDD" id="cd00609">
    <property type="entry name" value="AAT_like"/>
    <property type="match status" value="1"/>
</dbReference>
<dbReference type="PANTHER" id="PTHR46577">
    <property type="entry name" value="HTH-TYPE TRANSCRIPTIONAL REGULATORY PROTEIN GABR"/>
    <property type="match status" value="1"/>
</dbReference>
<dbReference type="SUPFAM" id="SSF46785">
    <property type="entry name" value="Winged helix' DNA-binding domain"/>
    <property type="match status" value="1"/>
</dbReference>
<feature type="domain" description="HTH gntR-type" evidence="8">
    <location>
        <begin position="22"/>
        <end position="90"/>
    </location>
</feature>
<keyword evidence="6" id="KW-0238">DNA-binding</keyword>
<dbReference type="InterPro" id="IPR000524">
    <property type="entry name" value="Tscrpt_reg_HTH_GntR"/>
</dbReference>
<evidence type="ECO:0000313" key="9">
    <source>
        <dbReference type="EMBL" id="ADP31002.1"/>
    </source>
</evidence>
<dbReference type="InterPro" id="IPR004839">
    <property type="entry name" value="Aminotransferase_I/II_large"/>
</dbReference>
<evidence type="ECO:0000256" key="1">
    <source>
        <dbReference type="ARBA" id="ARBA00001933"/>
    </source>
</evidence>
<keyword evidence="4" id="KW-0663">Pyridoxal phosphate</keyword>
<dbReference type="RefSeq" id="WP_003328204.1">
    <property type="nucleotide sequence ID" value="NC_014639.1"/>
</dbReference>
<evidence type="ECO:0000256" key="5">
    <source>
        <dbReference type="ARBA" id="ARBA00023015"/>
    </source>
</evidence>
<organism evidence="9 10">
    <name type="scientific">Bacillus atrophaeus (strain 1942)</name>
    <dbReference type="NCBI Taxonomy" id="720555"/>
    <lineage>
        <taxon>Bacteria</taxon>
        <taxon>Bacillati</taxon>
        <taxon>Bacillota</taxon>
        <taxon>Bacilli</taxon>
        <taxon>Bacillales</taxon>
        <taxon>Bacillaceae</taxon>
        <taxon>Bacillus</taxon>
    </lineage>
</organism>
<dbReference type="InterPro" id="IPR015421">
    <property type="entry name" value="PyrdxlP-dep_Trfase_major"/>
</dbReference>
<name>A0ABM5LT66_BACA1</name>
<dbReference type="InterPro" id="IPR036388">
    <property type="entry name" value="WH-like_DNA-bd_sf"/>
</dbReference>
<dbReference type="InterPro" id="IPR015422">
    <property type="entry name" value="PyrdxlP-dep_Trfase_small"/>
</dbReference>
<dbReference type="InterPro" id="IPR036390">
    <property type="entry name" value="WH_DNA-bd_sf"/>
</dbReference>
<dbReference type="Gene3D" id="3.40.640.10">
    <property type="entry name" value="Type I PLP-dependent aspartate aminotransferase-like (Major domain)"/>
    <property type="match status" value="1"/>
</dbReference>